<evidence type="ECO:0000313" key="2">
    <source>
        <dbReference type="EMBL" id="KAJ8431977.1"/>
    </source>
</evidence>
<comment type="caution">
    <text evidence="2">The sequence shown here is derived from an EMBL/GenBank/DDBJ whole genome shotgun (WGS) entry which is preliminary data.</text>
</comment>
<feature type="region of interest" description="Disordered" evidence="1">
    <location>
        <begin position="40"/>
        <end position="62"/>
    </location>
</feature>
<reference evidence="2" key="1">
    <citation type="submission" date="2022-04" db="EMBL/GenBank/DDBJ databases">
        <title>Carnegiea gigantea Genome sequencing and assembly v2.</title>
        <authorList>
            <person name="Copetti D."/>
            <person name="Sanderson M.J."/>
            <person name="Burquez A."/>
            <person name="Wojciechowski M.F."/>
        </authorList>
    </citation>
    <scope>NUCLEOTIDE SEQUENCE</scope>
    <source>
        <strain evidence="2">SGP5-SGP5p</strain>
        <tissue evidence="2">Aerial part</tissue>
    </source>
</reference>
<dbReference type="Proteomes" id="UP001153076">
    <property type="component" value="Unassembled WGS sequence"/>
</dbReference>
<feature type="compositionally biased region" description="Low complexity" evidence="1">
    <location>
        <begin position="47"/>
        <end position="61"/>
    </location>
</feature>
<feature type="region of interest" description="Disordered" evidence="1">
    <location>
        <begin position="1"/>
        <end position="25"/>
    </location>
</feature>
<feature type="compositionally biased region" description="Polar residues" evidence="1">
    <location>
        <begin position="165"/>
        <end position="178"/>
    </location>
</feature>
<proteinExistence type="predicted"/>
<feature type="compositionally biased region" description="Basic and acidic residues" evidence="1">
    <location>
        <begin position="9"/>
        <end position="25"/>
    </location>
</feature>
<evidence type="ECO:0000256" key="1">
    <source>
        <dbReference type="SAM" id="MobiDB-lite"/>
    </source>
</evidence>
<gene>
    <name evidence="2" type="ORF">Cgig2_006474</name>
</gene>
<dbReference type="AlphaFoldDB" id="A0A9Q1JVV4"/>
<protein>
    <submittedName>
        <fullName evidence="2">Uncharacterized protein</fullName>
    </submittedName>
</protein>
<evidence type="ECO:0000313" key="3">
    <source>
        <dbReference type="Proteomes" id="UP001153076"/>
    </source>
</evidence>
<dbReference type="EMBL" id="JAKOGI010000648">
    <property type="protein sequence ID" value="KAJ8431977.1"/>
    <property type="molecule type" value="Genomic_DNA"/>
</dbReference>
<organism evidence="2 3">
    <name type="scientific">Carnegiea gigantea</name>
    <dbReference type="NCBI Taxonomy" id="171969"/>
    <lineage>
        <taxon>Eukaryota</taxon>
        <taxon>Viridiplantae</taxon>
        <taxon>Streptophyta</taxon>
        <taxon>Embryophyta</taxon>
        <taxon>Tracheophyta</taxon>
        <taxon>Spermatophyta</taxon>
        <taxon>Magnoliopsida</taxon>
        <taxon>eudicotyledons</taxon>
        <taxon>Gunneridae</taxon>
        <taxon>Pentapetalae</taxon>
        <taxon>Caryophyllales</taxon>
        <taxon>Cactineae</taxon>
        <taxon>Cactaceae</taxon>
        <taxon>Cactoideae</taxon>
        <taxon>Echinocereeae</taxon>
        <taxon>Carnegiea</taxon>
    </lineage>
</organism>
<keyword evidence="3" id="KW-1185">Reference proteome</keyword>
<sequence length="205" mass="23640">MSVTLQREPTIDELSKDTHQHKTMDKQRIWCIKNQNEQTKRWQEYRSSQPSTDDSSQSPPLSERDIWVQGNLTSMGHVYGFGARELNYDAREMATRLNGSVNKVVEDAHQEEFRKQVEEEVRAKLINSSINGLRRKLEFDLAQEKAARQQDNKKVESKMSKMQRFFTSQQAGSSTAPPDTTSSEDDDEDDVDEVDTTNLRDDSHV</sequence>
<feature type="region of interest" description="Disordered" evidence="1">
    <location>
        <begin position="148"/>
        <end position="205"/>
    </location>
</feature>
<feature type="compositionally biased region" description="Basic and acidic residues" evidence="1">
    <location>
        <begin position="148"/>
        <end position="159"/>
    </location>
</feature>
<name>A0A9Q1JVV4_9CARY</name>
<accession>A0A9Q1JVV4</accession>
<feature type="compositionally biased region" description="Acidic residues" evidence="1">
    <location>
        <begin position="182"/>
        <end position="195"/>
    </location>
</feature>